<feature type="compositionally biased region" description="Basic and acidic residues" evidence="1">
    <location>
        <begin position="36"/>
        <end position="48"/>
    </location>
</feature>
<reference evidence="2" key="1">
    <citation type="submission" date="2020-08" db="EMBL/GenBank/DDBJ databases">
        <title>Multicomponent nature underlies the extraordinary mechanical properties of spider dragline silk.</title>
        <authorList>
            <person name="Kono N."/>
            <person name="Nakamura H."/>
            <person name="Mori M."/>
            <person name="Yoshida Y."/>
            <person name="Ohtoshi R."/>
            <person name="Malay A.D."/>
            <person name="Moran D.A.P."/>
            <person name="Tomita M."/>
            <person name="Numata K."/>
            <person name="Arakawa K."/>
        </authorList>
    </citation>
    <scope>NUCLEOTIDE SEQUENCE</scope>
</reference>
<dbReference type="EMBL" id="BMAV01007388">
    <property type="protein sequence ID" value="GFY50295.1"/>
    <property type="molecule type" value="Genomic_DNA"/>
</dbReference>
<evidence type="ECO:0000313" key="2">
    <source>
        <dbReference type="EMBL" id="GFY50295.1"/>
    </source>
</evidence>
<sequence>MGIRSTWRMKGRVRLTSKSLSTSHSKATPEPVTTREGTKKRERDRKKQGACDCFQTAHNTNSHARYVETWRHDVDQNLYGKGEVAILSGFFGFQFLTFKRQDHSFCTHFQP</sequence>
<protein>
    <submittedName>
        <fullName evidence="2">Uncharacterized protein</fullName>
    </submittedName>
</protein>
<accession>A0A8X7C036</accession>
<comment type="caution">
    <text evidence="2">The sequence shown here is derived from an EMBL/GenBank/DDBJ whole genome shotgun (WGS) entry which is preliminary data.</text>
</comment>
<dbReference type="Proteomes" id="UP000886998">
    <property type="component" value="Unassembled WGS sequence"/>
</dbReference>
<evidence type="ECO:0000256" key="1">
    <source>
        <dbReference type="SAM" id="MobiDB-lite"/>
    </source>
</evidence>
<name>A0A8X7C036_9ARAC</name>
<feature type="region of interest" description="Disordered" evidence="1">
    <location>
        <begin position="1"/>
        <end position="48"/>
    </location>
</feature>
<organism evidence="2 3">
    <name type="scientific">Trichonephila inaurata madagascariensis</name>
    <dbReference type="NCBI Taxonomy" id="2747483"/>
    <lineage>
        <taxon>Eukaryota</taxon>
        <taxon>Metazoa</taxon>
        <taxon>Ecdysozoa</taxon>
        <taxon>Arthropoda</taxon>
        <taxon>Chelicerata</taxon>
        <taxon>Arachnida</taxon>
        <taxon>Araneae</taxon>
        <taxon>Araneomorphae</taxon>
        <taxon>Entelegynae</taxon>
        <taxon>Araneoidea</taxon>
        <taxon>Nephilidae</taxon>
        <taxon>Trichonephila</taxon>
        <taxon>Trichonephila inaurata</taxon>
    </lineage>
</organism>
<gene>
    <name evidence="2" type="ORF">TNIN_185551</name>
</gene>
<evidence type="ECO:0000313" key="3">
    <source>
        <dbReference type="Proteomes" id="UP000886998"/>
    </source>
</evidence>
<feature type="compositionally biased region" description="Low complexity" evidence="1">
    <location>
        <begin position="16"/>
        <end position="26"/>
    </location>
</feature>
<keyword evidence="3" id="KW-1185">Reference proteome</keyword>
<proteinExistence type="predicted"/>
<dbReference type="AlphaFoldDB" id="A0A8X7C036"/>